<dbReference type="AlphaFoldDB" id="A0A4Z0WCW3"/>
<evidence type="ECO:0000256" key="6">
    <source>
        <dbReference type="HAMAP-Rule" id="MF_01661"/>
    </source>
</evidence>
<comment type="catalytic activity">
    <reaction evidence="1 6">
        <text>beta-D-ribopyranose = beta-D-ribofuranose</text>
        <dbReference type="Rhea" id="RHEA:25432"/>
        <dbReference type="ChEBI" id="CHEBI:27476"/>
        <dbReference type="ChEBI" id="CHEBI:47002"/>
        <dbReference type="EC" id="5.4.99.62"/>
    </reaction>
</comment>
<keyword evidence="5 6" id="KW-0119">Carbohydrate metabolism</keyword>
<accession>A0A4Z0WCW3</accession>
<dbReference type="PANTHER" id="PTHR37831">
    <property type="entry name" value="D-RIBOSE PYRANASE"/>
    <property type="match status" value="1"/>
</dbReference>
<dbReference type="EC" id="5.4.99.62" evidence="2 6"/>
<dbReference type="GO" id="GO:0005829">
    <property type="term" value="C:cytosol"/>
    <property type="evidence" value="ECO:0007669"/>
    <property type="project" value="TreeGrafter"/>
</dbReference>
<dbReference type="GO" id="GO:0062193">
    <property type="term" value="F:D-ribose pyranase activity"/>
    <property type="evidence" value="ECO:0007669"/>
    <property type="project" value="UniProtKB-EC"/>
</dbReference>
<comment type="function">
    <text evidence="6">Catalyzes the interconversion of beta-pyran and beta-furan forms of D-ribose.</text>
</comment>
<dbReference type="GO" id="GO:0016872">
    <property type="term" value="F:intramolecular lyase activity"/>
    <property type="evidence" value="ECO:0007669"/>
    <property type="project" value="UniProtKB-UniRule"/>
</dbReference>
<protein>
    <recommendedName>
        <fullName evidence="2 6">D-ribose pyranase</fullName>
        <ecNumber evidence="2 6">5.4.99.62</ecNumber>
    </recommendedName>
</protein>
<comment type="subcellular location">
    <subcellularLocation>
        <location evidence="6">Cytoplasm</location>
    </subcellularLocation>
</comment>
<feature type="binding site" evidence="6">
    <location>
        <begin position="128"/>
        <end position="130"/>
    </location>
    <ligand>
        <name>substrate</name>
    </ligand>
</feature>
<dbReference type="EMBL" id="SRMF01000005">
    <property type="protein sequence ID" value="TGG92424.1"/>
    <property type="molecule type" value="Genomic_DNA"/>
</dbReference>
<dbReference type="SUPFAM" id="SSF102546">
    <property type="entry name" value="RbsD-like"/>
    <property type="match status" value="1"/>
</dbReference>
<feature type="binding site" evidence="6">
    <location>
        <position position="28"/>
    </location>
    <ligand>
        <name>substrate</name>
    </ligand>
</feature>
<dbReference type="NCBIfam" id="NF008761">
    <property type="entry name" value="PRK11797.1"/>
    <property type="match status" value="1"/>
</dbReference>
<evidence type="ECO:0000256" key="4">
    <source>
        <dbReference type="ARBA" id="ARBA00023235"/>
    </source>
</evidence>
<evidence type="ECO:0000313" key="8">
    <source>
        <dbReference type="Proteomes" id="UP000297475"/>
    </source>
</evidence>
<comment type="caution">
    <text evidence="7">The sequence shown here is derived from an EMBL/GenBank/DDBJ whole genome shotgun (WGS) entry which is preliminary data.</text>
</comment>
<dbReference type="OrthoDB" id="9805009at2"/>
<dbReference type="Gene3D" id="3.40.1650.10">
    <property type="entry name" value="RbsD-like domain"/>
    <property type="match status" value="1"/>
</dbReference>
<evidence type="ECO:0000256" key="5">
    <source>
        <dbReference type="ARBA" id="ARBA00023277"/>
    </source>
</evidence>
<evidence type="ECO:0000256" key="1">
    <source>
        <dbReference type="ARBA" id="ARBA00000223"/>
    </source>
</evidence>
<keyword evidence="3 6" id="KW-0963">Cytoplasm</keyword>
<evidence type="ECO:0000256" key="3">
    <source>
        <dbReference type="ARBA" id="ARBA00022490"/>
    </source>
</evidence>
<dbReference type="InterPro" id="IPR023064">
    <property type="entry name" value="D-ribose_pyranase"/>
</dbReference>
<organism evidence="7 8">
    <name type="scientific">Natronospirillum operosum</name>
    <dbReference type="NCBI Taxonomy" id="2759953"/>
    <lineage>
        <taxon>Bacteria</taxon>
        <taxon>Pseudomonadati</taxon>
        <taxon>Pseudomonadota</taxon>
        <taxon>Gammaproteobacteria</taxon>
        <taxon>Oceanospirillales</taxon>
        <taxon>Natronospirillaceae</taxon>
        <taxon>Natronospirillum</taxon>
    </lineage>
</organism>
<dbReference type="InterPro" id="IPR023750">
    <property type="entry name" value="RbsD-like_sf"/>
</dbReference>
<reference evidence="7 8" key="1">
    <citation type="submission" date="2019-04" db="EMBL/GenBank/DDBJ databases">
        <title>Natronospirillum operosus gen. nov., sp. nov., a haloalkaliphilic satellite isolated from decaying biomass of laboratory culture of cyanobacterium Geitlerinema sp. and proposal of Natronospirillaceae fam. nov. and Saccharospirillaceae fam. nov.</title>
        <authorList>
            <person name="Kevbrin V."/>
            <person name="Boltyanskaya Y."/>
            <person name="Koziaeva V."/>
            <person name="Grouzdev D.S."/>
            <person name="Park M."/>
            <person name="Cho J."/>
        </authorList>
    </citation>
    <scope>NUCLEOTIDE SEQUENCE [LARGE SCALE GENOMIC DNA]</scope>
    <source>
        <strain evidence="7 8">G-116</strain>
    </source>
</reference>
<comment type="pathway">
    <text evidence="6">Carbohydrate metabolism; D-ribose degradation; D-ribose 5-phosphate from beta-D-ribopyranose: step 1/2.</text>
</comment>
<feature type="active site" description="Proton donor" evidence="6">
    <location>
        <position position="20"/>
    </location>
</feature>
<dbReference type="Proteomes" id="UP000297475">
    <property type="component" value="Unassembled WGS sequence"/>
</dbReference>
<dbReference type="RefSeq" id="WP_135483757.1">
    <property type="nucleotide sequence ID" value="NZ_SRMF01000005.1"/>
</dbReference>
<dbReference type="GO" id="GO:0019303">
    <property type="term" value="P:D-ribose catabolic process"/>
    <property type="evidence" value="ECO:0007669"/>
    <property type="project" value="UniProtKB-UniRule"/>
</dbReference>
<comment type="subunit">
    <text evidence="6">Homodecamer.</text>
</comment>
<feature type="binding site" evidence="6">
    <location>
        <position position="106"/>
    </location>
    <ligand>
        <name>substrate</name>
    </ligand>
</feature>
<proteinExistence type="inferred from homology"/>
<dbReference type="UniPathway" id="UPA00916">
    <property type="reaction ID" value="UER00888"/>
</dbReference>
<evidence type="ECO:0000313" key="7">
    <source>
        <dbReference type="EMBL" id="TGG92424.1"/>
    </source>
</evidence>
<dbReference type="InterPro" id="IPR007721">
    <property type="entry name" value="RbsD_FucU"/>
</dbReference>
<keyword evidence="4 6" id="KW-0413">Isomerase</keyword>
<dbReference type="GO" id="GO:0048029">
    <property type="term" value="F:monosaccharide binding"/>
    <property type="evidence" value="ECO:0007669"/>
    <property type="project" value="InterPro"/>
</dbReference>
<name>A0A4Z0WCW3_9GAMM</name>
<dbReference type="PANTHER" id="PTHR37831:SF1">
    <property type="entry name" value="D-RIBOSE PYRANASE"/>
    <property type="match status" value="1"/>
</dbReference>
<comment type="similarity">
    <text evidence="6">Belongs to the RbsD / FucU family. RbsD subfamily.</text>
</comment>
<sequence>MKYQKLLNSELSRVIARQGHMDELTLGDAGLPVPDAVSRIDLAVIPGLPGLLDVLDAVLSELTIEGVLLAEELKDQSPDFHAALCARLDALSEQSGQAVTRNYVSHGQFKERTRRSKAVIRTGEVTPFANIVLISGVAF</sequence>
<dbReference type="HAMAP" id="MF_01661">
    <property type="entry name" value="D_rib_pyranase"/>
    <property type="match status" value="1"/>
</dbReference>
<gene>
    <name evidence="6 7" type="primary">rbsD</name>
    <name evidence="7" type="ORF">E4656_13185</name>
</gene>
<evidence type="ECO:0000256" key="2">
    <source>
        <dbReference type="ARBA" id="ARBA00012862"/>
    </source>
</evidence>
<dbReference type="Pfam" id="PF05025">
    <property type="entry name" value="RbsD_FucU"/>
    <property type="match status" value="1"/>
</dbReference>
<keyword evidence="8" id="KW-1185">Reference proteome</keyword>